<dbReference type="AlphaFoldDB" id="V7AI19"/>
<dbReference type="STRING" id="3885.V7AI19"/>
<dbReference type="SUPFAM" id="SSF56112">
    <property type="entry name" value="Protein kinase-like (PK-like)"/>
    <property type="match status" value="1"/>
</dbReference>
<protein>
    <recommendedName>
        <fullName evidence="1">Protein kinase domain-containing protein</fullName>
    </recommendedName>
</protein>
<dbReference type="OrthoDB" id="1740083at2759"/>
<name>V7AI19_PHAVU</name>
<dbReference type="PANTHER" id="PTHR44218">
    <property type="entry name" value="PROTEIN SPA1-RELATED 2"/>
    <property type="match status" value="1"/>
</dbReference>
<accession>V7AI19</accession>
<keyword evidence="3" id="KW-1185">Reference proteome</keyword>
<proteinExistence type="predicted"/>
<evidence type="ECO:0000259" key="1">
    <source>
        <dbReference type="PROSITE" id="PS50011"/>
    </source>
</evidence>
<dbReference type="EMBL" id="CM002298">
    <property type="protein sequence ID" value="ESW05179.1"/>
    <property type="molecule type" value="Genomic_DNA"/>
</dbReference>
<dbReference type="SMR" id="V7AI19"/>
<dbReference type="Gene3D" id="1.10.510.10">
    <property type="entry name" value="Transferase(Phosphotransferase) domain 1"/>
    <property type="match status" value="1"/>
</dbReference>
<dbReference type="InterPro" id="IPR011009">
    <property type="entry name" value="Kinase-like_dom_sf"/>
</dbReference>
<organism evidence="2 3">
    <name type="scientific">Phaseolus vulgaris</name>
    <name type="common">Kidney bean</name>
    <name type="synonym">French bean</name>
    <dbReference type="NCBI Taxonomy" id="3885"/>
    <lineage>
        <taxon>Eukaryota</taxon>
        <taxon>Viridiplantae</taxon>
        <taxon>Streptophyta</taxon>
        <taxon>Embryophyta</taxon>
        <taxon>Tracheophyta</taxon>
        <taxon>Spermatophyta</taxon>
        <taxon>Magnoliopsida</taxon>
        <taxon>eudicotyledons</taxon>
        <taxon>Gunneridae</taxon>
        <taxon>Pentapetalae</taxon>
        <taxon>rosids</taxon>
        <taxon>fabids</taxon>
        <taxon>Fabales</taxon>
        <taxon>Fabaceae</taxon>
        <taxon>Papilionoideae</taxon>
        <taxon>50 kb inversion clade</taxon>
        <taxon>NPAAA clade</taxon>
        <taxon>indigoferoid/millettioid clade</taxon>
        <taxon>Phaseoleae</taxon>
        <taxon>Phaseolus</taxon>
    </lineage>
</organism>
<dbReference type="GO" id="GO:0004672">
    <property type="term" value="F:protein kinase activity"/>
    <property type="evidence" value="ECO:0007669"/>
    <property type="project" value="InterPro"/>
</dbReference>
<dbReference type="InterPro" id="IPR044630">
    <property type="entry name" value="SPA1/2/3/4"/>
</dbReference>
<evidence type="ECO:0000313" key="3">
    <source>
        <dbReference type="Proteomes" id="UP000000226"/>
    </source>
</evidence>
<sequence>MGDNISLRQWLDKSQRTVNCFECLNIFRQIVEIVHVAHSQGNAVHNVMPSCFLMSSFSHASFMDPAICSDAEIKTTTLTPTHQQRCLGSDDFVSAKTSIASLSNSTCLLSKLRMEASWYTSPEEVAGALSSCASDIYQLGVLLFELFCPLSSTEEKSRTMSSLRHRVLPPQLLLKWPKEASFCLWLLQPEPSNRPTIG</sequence>
<dbReference type="Gramene" id="ESW05179">
    <property type="protein sequence ID" value="ESW05179"/>
    <property type="gene ID" value="PHAVU_011G158700g"/>
</dbReference>
<dbReference type="eggNOG" id="KOG1033">
    <property type="taxonomic scope" value="Eukaryota"/>
</dbReference>
<reference evidence="3" key="1">
    <citation type="journal article" date="2014" name="Nat. Genet.">
        <title>A reference genome for common bean and genome-wide analysis of dual domestications.</title>
        <authorList>
            <person name="Schmutz J."/>
            <person name="McClean P.E."/>
            <person name="Mamidi S."/>
            <person name="Wu G.A."/>
            <person name="Cannon S.B."/>
            <person name="Grimwood J."/>
            <person name="Jenkins J."/>
            <person name="Shu S."/>
            <person name="Song Q."/>
            <person name="Chavarro C."/>
            <person name="Torres-Torres M."/>
            <person name="Geffroy V."/>
            <person name="Moghaddam S.M."/>
            <person name="Gao D."/>
            <person name="Abernathy B."/>
            <person name="Barry K."/>
            <person name="Blair M."/>
            <person name="Brick M.A."/>
            <person name="Chovatia M."/>
            <person name="Gepts P."/>
            <person name="Goodstein D.M."/>
            <person name="Gonzales M."/>
            <person name="Hellsten U."/>
            <person name="Hyten D.L."/>
            <person name="Jia G."/>
            <person name="Kelly J.D."/>
            <person name="Kudrna D."/>
            <person name="Lee R."/>
            <person name="Richard M.M."/>
            <person name="Miklas P.N."/>
            <person name="Osorno J.M."/>
            <person name="Rodrigues J."/>
            <person name="Thareau V."/>
            <person name="Urrea C.A."/>
            <person name="Wang M."/>
            <person name="Yu Y."/>
            <person name="Zhang M."/>
            <person name="Wing R.A."/>
            <person name="Cregan P.B."/>
            <person name="Rokhsar D.S."/>
            <person name="Jackson S.A."/>
        </authorList>
    </citation>
    <scope>NUCLEOTIDE SEQUENCE [LARGE SCALE GENOMIC DNA]</scope>
    <source>
        <strain evidence="3">cv. G19833</strain>
    </source>
</reference>
<dbReference type="Proteomes" id="UP000000226">
    <property type="component" value="Chromosome 11"/>
</dbReference>
<gene>
    <name evidence="2" type="ORF">PHAVU_011G158700g</name>
</gene>
<feature type="domain" description="Protein kinase" evidence="1">
    <location>
        <begin position="1"/>
        <end position="198"/>
    </location>
</feature>
<dbReference type="PANTHER" id="PTHR44218:SF1">
    <property type="entry name" value="PROTEIN SPA1-RELATED 3"/>
    <property type="match status" value="1"/>
</dbReference>
<dbReference type="OMA" id="GNAVHNV"/>
<dbReference type="GO" id="GO:0005524">
    <property type="term" value="F:ATP binding"/>
    <property type="evidence" value="ECO:0007669"/>
    <property type="project" value="InterPro"/>
</dbReference>
<dbReference type="GO" id="GO:0009640">
    <property type="term" value="P:photomorphogenesis"/>
    <property type="evidence" value="ECO:0007669"/>
    <property type="project" value="InterPro"/>
</dbReference>
<dbReference type="InterPro" id="IPR000719">
    <property type="entry name" value="Prot_kinase_dom"/>
</dbReference>
<evidence type="ECO:0000313" key="2">
    <source>
        <dbReference type="EMBL" id="ESW05179.1"/>
    </source>
</evidence>
<dbReference type="PROSITE" id="PS50011">
    <property type="entry name" value="PROTEIN_KINASE_DOM"/>
    <property type="match status" value="1"/>
</dbReference>